<proteinExistence type="predicted"/>
<dbReference type="AlphaFoldDB" id="A0A9Q8U0K8"/>
<dbReference type="EMBL" id="CP097966">
    <property type="protein sequence ID" value="URQ63657.1"/>
    <property type="molecule type" value="Genomic_DNA"/>
</dbReference>
<evidence type="ECO:0000313" key="1">
    <source>
        <dbReference type="EMBL" id="URQ63657.1"/>
    </source>
</evidence>
<sequence>MYSITLVTNSSVMMGINNVFDNVGDSVTKVNACPVGGSCANEFDITDDIYGGILGQVYSELAPMGISGQFVYFRYRYNF</sequence>
<accession>A0A9Q8U0K8</accession>
<keyword evidence="2" id="KW-1185">Reference proteome</keyword>
<gene>
    <name evidence="1" type="ORF">M9B40_02525</name>
</gene>
<evidence type="ECO:0000313" key="2">
    <source>
        <dbReference type="Proteomes" id="UP001056381"/>
    </source>
</evidence>
<reference evidence="1" key="1">
    <citation type="submission" date="2022-05" db="EMBL/GenBank/DDBJ databases">
        <title>Single-amplified genomics reveal most streamlined microbe among free-living bacteria.</title>
        <authorList>
            <person name="Roda-Garcia J."/>
            <person name="Haro-Moreno J.M."/>
            <person name="Rodriguez-Valera F."/>
            <person name="Almagro-Moreno S."/>
            <person name="Lopez-Perez M."/>
        </authorList>
    </citation>
    <scope>NUCLEOTIDE SEQUENCE</scope>
    <source>
        <strain evidence="1">TMED112-D2-2</strain>
    </source>
</reference>
<protein>
    <submittedName>
        <fullName evidence="1">Uncharacterized protein</fullName>
    </submittedName>
</protein>
<organism evidence="1 2">
    <name type="scientific">SAR86 cluster bacterium</name>
    <dbReference type="NCBI Taxonomy" id="2030880"/>
    <lineage>
        <taxon>Bacteria</taxon>
        <taxon>Pseudomonadati</taxon>
        <taxon>Pseudomonadota</taxon>
        <taxon>Gammaproteobacteria</taxon>
        <taxon>SAR86 cluster</taxon>
    </lineage>
</organism>
<dbReference type="Proteomes" id="UP001056381">
    <property type="component" value="Chromosome"/>
</dbReference>
<name>A0A9Q8U0K8_9GAMM</name>